<feature type="signal peptide" evidence="6">
    <location>
        <begin position="1"/>
        <end position="25"/>
    </location>
</feature>
<evidence type="ECO:0000256" key="4">
    <source>
        <dbReference type="ARBA" id="ARBA00023237"/>
    </source>
</evidence>
<keyword evidence="2 6" id="KW-0732">Signal</keyword>
<sequence length="259" mass="28580">MKYVNTPLALVVGCMVLLSACTRSISDVNSEGKTENPVFPEPNSAVRAEGSFVNQDNLKQMRPGLSKAQVYELIGTPHFKEGVFRVKEWDYIFHFTQPDNSVLTCQYKVIFDSNMTAQSFYFKPEDCLARLRMPVKTVYKELSAESLFAFGSASLSPQGVEQVNRLAEDLKGEVKKGKRVTVTGYTDRIGQPVKNQQLSLARAESVKSLLIARGISASQIETRGLGDVMPKVTCPGQKSPAVIACLAPNRRMTIDVANH</sequence>
<dbReference type="RefSeq" id="WP_027273212.1">
    <property type="nucleotide sequence ID" value="NZ_BRLH01000001.1"/>
</dbReference>
<evidence type="ECO:0000259" key="7">
    <source>
        <dbReference type="PROSITE" id="PS51123"/>
    </source>
</evidence>
<dbReference type="InterPro" id="IPR050330">
    <property type="entry name" value="Bact_OuterMem_StrucFunc"/>
</dbReference>
<feature type="chain" id="PRO_5043674888" evidence="6">
    <location>
        <begin position="26"/>
        <end position="259"/>
    </location>
</feature>
<dbReference type="InterPro" id="IPR037873">
    <property type="entry name" value="BamE-like"/>
</dbReference>
<dbReference type="Gene3D" id="3.30.1450.10">
    <property type="match status" value="1"/>
</dbReference>
<dbReference type="InterPro" id="IPR006665">
    <property type="entry name" value="OmpA-like"/>
</dbReference>
<feature type="domain" description="OmpA-like" evidence="7">
    <location>
        <begin position="135"/>
        <end position="259"/>
    </location>
</feature>
<comment type="caution">
    <text evidence="8">The sequence shown here is derived from an EMBL/GenBank/DDBJ whole genome shotgun (WGS) entry which is preliminary data.</text>
</comment>
<dbReference type="PANTHER" id="PTHR30329:SF21">
    <property type="entry name" value="LIPOPROTEIN YIAD-RELATED"/>
    <property type="match status" value="1"/>
</dbReference>
<reference evidence="8" key="1">
    <citation type="submission" date="2022-06" db="EMBL/GenBank/DDBJ databases">
        <title>Draft genome sequences of Leminorella grimontii str. JCM5902.</title>
        <authorList>
            <person name="Wakabayashi Y."/>
            <person name="Kojima K."/>
        </authorList>
    </citation>
    <scope>NUCLEOTIDE SEQUENCE</scope>
    <source>
        <strain evidence="8">JCM 5902</strain>
    </source>
</reference>
<keyword evidence="9" id="KW-1185">Reference proteome</keyword>
<dbReference type="InterPro" id="IPR006664">
    <property type="entry name" value="OMP_bac"/>
</dbReference>
<evidence type="ECO:0000256" key="5">
    <source>
        <dbReference type="PROSITE-ProRule" id="PRU00473"/>
    </source>
</evidence>
<dbReference type="EMBL" id="BRLH01000001">
    <property type="protein sequence ID" value="GKX54678.1"/>
    <property type="molecule type" value="Genomic_DNA"/>
</dbReference>
<dbReference type="Proteomes" id="UP001058124">
    <property type="component" value="Unassembled WGS sequence"/>
</dbReference>
<dbReference type="PROSITE" id="PS51257">
    <property type="entry name" value="PROKAR_LIPOPROTEIN"/>
    <property type="match status" value="1"/>
</dbReference>
<proteinExistence type="predicted"/>
<dbReference type="Pfam" id="PF00691">
    <property type="entry name" value="OmpA"/>
    <property type="match status" value="1"/>
</dbReference>
<dbReference type="CDD" id="cd07185">
    <property type="entry name" value="OmpA_C-like"/>
    <property type="match status" value="1"/>
</dbReference>
<dbReference type="GO" id="GO:0009279">
    <property type="term" value="C:cell outer membrane"/>
    <property type="evidence" value="ECO:0007669"/>
    <property type="project" value="UniProtKB-SubCell"/>
</dbReference>
<evidence type="ECO:0000313" key="8">
    <source>
        <dbReference type="EMBL" id="GKX54678.1"/>
    </source>
</evidence>
<evidence type="ECO:0000256" key="2">
    <source>
        <dbReference type="ARBA" id="ARBA00022729"/>
    </source>
</evidence>
<dbReference type="PROSITE" id="PS51123">
    <property type="entry name" value="OMPA_2"/>
    <property type="match status" value="1"/>
</dbReference>
<evidence type="ECO:0000256" key="3">
    <source>
        <dbReference type="ARBA" id="ARBA00023136"/>
    </source>
</evidence>
<gene>
    <name evidence="8" type="ORF">SOASR030_07900</name>
</gene>
<name>A0AAV5MZG3_9GAMM</name>
<comment type="subcellular location">
    <subcellularLocation>
        <location evidence="1">Cell outer membrane</location>
    </subcellularLocation>
</comment>
<evidence type="ECO:0000256" key="1">
    <source>
        <dbReference type="ARBA" id="ARBA00004442"/>
    </source>
</evidence>
<organism evidence="8 9">
    <name type="scientific">Leminorella grimontii</name>
    <dbReference type="NCBI Taxonomy" id="82981"/>
    <lineage>
        <taxon>Bacteria</taxon>
        <taxon>Pseudomonadati</taxon>
        <taxon>Pseudomonadota</taxon>
        <taxon>Gammaproteobacteria</taxon>
        <taxon>Enterobacterales</taxon>
        <taxon>Budviciaceae</taxon>
        <taxon>Leminorella</taxon>
    </lineage>
</organism>
<evidence type="ECO:0000313" key="9">
    <source>
        <dbReference type="Proteomes" id="UP001058124"/>
    </source>
</evidence>
<evidence type="ECO:0000256" key="6">
    <source>
        <dbReference type="SAM" id="SignalP"/>
    </source>
</evidence>
<dbReference type="InterPro" id="IPR036737">
    <property type="entry name" value="OmpA-like_sf"/>
</dbReference>
<dbReference type="InterPro" id="IPR007450">
    <property type="entry name" value="BamE_dom"/>
</dbReference>
<dbReference type="AlphaFoldDB" id="A0AAV5MZG3"/>
<dbReference type="Gene3D" id="3.30.1330.60">
    <property type="entry name" value="OmpA-like domain"/>
    <property type="match status" value="1"/>
</dbReference>
<dbReference type="SUPFAM" id="SSF103088">
    <property type="entry name" value="OmpA-like"/>
    <property type="match status" value="1"/>
</dbReference>
<dbReference type="PRINTS" id="PR01021">
    <property type="entry name" value="OMPADOMAIN"/>
</dbReference>
<dbReference type="PANTHER" id="PTHR30329">
    <property type="entry name" value="STATOR ELEMENT OF FLAGELLAR MOTOR COMPLEX"/>
    <property type="match status" value="1"/>
</dbReference>
<keyword evidence="4" id="KW-0998">Cell outer membrane</keyword>
<accession>A0AAV5MZG3</accession>
<dbReference type="Pfam" id="PF04355">
    <property type="entry name" value="BamE"/>
    <property type="match status" value="1"/>
</dbReference>
<protein>
    <submittedName>
        <fullName evidence="8">Membrane protein</fullName>
    </submittedName>
</protein>
<keyword evidence="3 5" id="KW-0472">Membrane</keyword>